<dbReference type="GO" id="GO:0019363">
    <property type="term" value="P:pyridine nucleotide biosynthetic process"/>
    <property type="evidence" value="ECO:0007669"/>
    <property type="project" value="UniProtKB-KW"/>
</dbReference>
<reference evidence="9" key="1">
    <citation type="submission" date="2020-08" db="EMBL/GenBank/DDBJ databases">
        <title>Genome public.</title>
        <authorList>
            <person name="Liu C."/>
            <person name="Sun Q."/>
        </authorList>
    </citation>
    <scope>NUCLEOTIDE SEQUENCE</scope>
    <source>
        <strain evidence="9">NSJ-40</strain>
    </source>
</reference>
<evidence type="ECO:0000256" key="4">
    <source>
        <dbReference type="ARBA" id="ARBA00022801"/>
    </source>
</evidence>
<organism evidence="9 10">
    <name type="scientific">Yeguia hominis</name>
    <dbReference type="NCBI Taxonomy" id="2763662"/>
    <lineage>
        <taxon>Bacteria</taxon>
        <taxon>Bacillati</taxon>
        <taxon>Bacillota</taxon>
        <taxon>Clostridia</taxon>
        <taxon>Eubacteriales</taxon>
        <taxon>Yeguiaceae</taxon>
        <taxon>Yeguia</taxon>
    </lineage>
</organism>
<dbReference type="GO" id="GO:0008936">
    <property type="term" value="F:nicotinamidase activity"/>
    <property type="evidence" value="ECO:0007669"/>
    <property type="project" value="UniProtKB-EC"/>
</dbReference>
<evidence type="ECO:0000313" key="10">
    <source>
        <dbReference type="Proteomes" id="UP000651482"/>
    </source>
</evidence>
<evidence type="ECO:0000256" key="2">
    <source>
        <dbReference type="ARBA" id="ARBA00022642"/>
    </source>
</evidence>
<accession>A0A926DAH4</accession>
<evidence type="ECO:0000313" key="9">
    <source>
        <dbReference type="EMBL" id="MBC8534646.1"/>
    </source>
</evidence>
<evidence type="ECO:0000256" key="1">
    <source>
        <dbReference type="ARBA" id="ARBA00006336"/>
    </source>
</evidence>
<comment type="pathway">
    <text evidence="5">Cofactor biosynthesis; nicotinate biosynthesis; nicotinate from nicotinamide: step 1/1.</text>
</comment>
<dbReference type="Gene3D" id="3.40.50.850">
    <property type="entry name" value="Isochorismatase-like"/>
    <property type="match status" value="1"/>
</dbReference>
<dbReference type="AlphaFoldDB" id="A0A926DAH4"/>
<evidence type="ECO:0000256" key="5">
    <source>
        <dbReference type="ARBA" id="ARBA00037900"/>
    </source>
</evidence>
<evidence type="ECO:0000256" key="6">
    <source>
        <dbReference type="ARBA" id="ARBA00039017"/>
    </source>
</evidence>
<proteinExistence type="inferred from homology"/>
<dbReference type="InterPro" id="IPR052347">
    <property type="entry name" value="Isochorismatase_Nicotinamidase"/>
</dbReference>
<dbReference type="EC" id="3.5.1.19" evidence="6"/>
<keyword evidence="3" id="KW-0479">Metal-binding</keyword>
<protein>
    <recommendedName>
        <fullName evidence="6">nicotinamidase</fullName>
        <ecNumber evidence="6">3.5.1.19</ecNumber>
    </recommendedName>
    <alternativeName>
        <fullName evidence="7">Nicotinamide deamidase</fullName>
    </alternativeName>
</protein>
<dbReference type="EMBL" id="JACRSN010000020">
    <property type="protein sequence ID" value="MBC8534646.1"/>
    <property type="molecule type" value="Genomic_DNA"/>
</dbReference>
<dbReference type="PANTHER" id="PTHR11080">
    <property type="entry name" value="PYRAZINAMIDASE/NICOTINAMIDASE"/>
    <property type="match status" value="1"/>
</dbReference>
<dbReference type="Pfam" id="PF00857">
    <property type="entry name" value="Isochorismatase"/>
    <property type="match status" value="1"/>
</dbReference>
<sequence length="177" mass="19024">MKKALIVVDMQKDFVDGALGSPAAAAIVPVAAEKIREFDGDTILVTLDTHDTNYPQTLEGQKLPISHCIKGTPGHALNQDVQMALDGKTYILVEKHTFGSFEVPKILTEKYPGETLELELLGLCTDICVISNALILRAAFPDAKITVAARCCAGVTEETHRAALAAMKCCQIDVDEA</sequence>
<dbReference type="SUPFAM" id="SSF52499">
    <property type="entry name" value="Isochorismatase-like hydrolases"/>
    <property type="match status" value="1"/>
</dbReference>
<keyword evidence="10" id="KW-1185">Reference proteome</keyword>
<dbReference type="PANTHER" id="PTHR11080:SF2">
    <property type="entry name" value="LD05707P"/>
    <property type="match status" value="1"/>
</dbReference>
<dbReference type="Proteomes" id="UP000651482">
    <property type="component" value="Unassembled WGS sequence"/>
</dbReference>
<keyword evidence="2" id="KW-0662">Pyridine nucleotide biosynthesis</keyword>
<name>A0A926DAH4_9FIRM</name>
<comment type="caution">
    <text evidence="9">The sequence shown here is derived from an EMBL/GenBank/DDBJ whole genome shotgun (WGS) entry which is preliminary data.</text>
</comment>
<dbReference type="InterPro" id="IPR036380">
    <property type="entry name" value="Isochorismatase-like_sf"/>
</dbReference>
<evidence type="ECO:0000256" key="7">
    <source>
        <dbReference type="ARBA" id="ARBA00043224"/>
    </source>
</evidence>
<comment type="similarity">
    <text evidence="1">Belongs to the isochorismatase family.</text>
</comment>
<evidence type="ECO:0000256" key="3">
    <source>
        <dbReference type="ARBA" id="ARBA00022723"/>
    </source>
</evidence>
<feature type="domain" description="Isochorismatase-like" evidence="8">
    <location>
        <begin position="4"/>
        <end position="168"/>
    </location>
</feature>
<evidence type="ECO:0000259" key="8">
    <source>
        <dbReference type="Pfam" id="PF00857"/>
    </source>
</evidence>
<dbReference type="InterPro" id="IPR000868">
    <property type="entry name" value="Isochorismatase-like_dom"/>
</dbReference>
<gene>
    <name evidence="9" type="ORF">IAG03_11755</name>
</gene>
<keyword evidence="4 9" id="KW-0378">Hydrolase</keyword>
<dbReference type="GO" id="GO:0046872">
    <property type="term" value="F:metal ion binding"/>
    <property type="evidence" value="ECO:0007669"/>
    <property type="project" value="UniProtKB-KW"/>
</dbReference>
<dbReference type="RefSeq" id="WP_249320232.1">
    <property type="nucleotide sequence ID" value="NZ_JACRSN010000020.1"/>
</dbReference>